<keyword evidence="3" id="KW-1185">Reference proteome</keyword>
<evidence type="ECO:0000256" key="1">
    <source>
        <dbReference type="SAM" id="MobiDB-lite"/>
    </source>
</evidence>
<dbReference type="EMBL" id="JACHHQ010000005">
    <property type="protein sequence ID" value="MBB5200569.1"/>
    <property type="molecule type" value="Genomic_DNA"/>
</dbReference>
<protein>
    <submittedName>
        <fullName evidence="2">Uncharacterized protein</fullName>
    </submittedName>
</protein>
<proteinExistence type="predicted"/>
<sequence length="93" mass="10135">MMVAELDRVGEPAPTATGIPEGIPTQLAIEGVPRVSRRKKTALRGVSAVGAQVAKPVPLFLRDKQTIAEILRERKSYLKNGVVFDWLVRLIGS</sequence>
<evidence type="ECO:0000313" key="3">
    <source>
        <dbReference type="Proteomes" id="UP000571084"/>
    </source>
</evidence>
<feature type="region of interest" description="Disordered" evidence="1">
    <location>
        <begin position="1"/>
        <end position="20"/>
    </location>
</feature>
<dbReference type="AlphaFoldDB" id="A0A840RVV5"/>
<dbReference type="Proteomes" id="UP000571084">
    <property type="component" value="Unassembled WGS sequence"/>
</dbReference>
<evidence type="ECO:0000313" key="2">
    <source>
        <dbReference type="EMBL" id="MBB5200569.1"/>
    </source>
</evidence>
<feature type="compositionally biased region" description="Basic and acidic residues" evidence="1">
    <location>
        <begin position="1"/>
        <end position="10"/>
    </location>
</feature>
<comment type="caution">
    <text evidence="2">The sequence shown here is derived from an EMBL/GenBank/DDBJ whole genome shotgun (WGS) entry which is preliminary data.</text>
</comment>
<dbReference type="RefSeq" id="WP_168055936.1">
    <property type="nucleotide sequence ID" value="NZ_JAAOZT010000007.1"/>
</dbReference>
<name>A0A840RVV5_9BURK</name>
<organism evidence="2 3">
    <name type="scientific">Glaciimonas immobilis</name>
    <dbReference type="NCBI Taxonomy" id="728004"/>
    <lineage>
        <taxon>Bacteria</taxon>
        <taxon>Pseudomonadati</taxon>
        <taxon>Pseudomonadota</taxon>
        <taxon>Betaproteobacteria</taxon>
        <taxon>Burkholderiales</taxon>
        <taxon>Oxalobacteraceae</taxon>
        <taxon>Glaciimonas</taxon>
    </lineage>
</organism>
<gene>
    <name evidence="2" type="ORF">HNR39_002411</name>
</gene>
<reference evidence="2 3" key="1">
    <citation type="submission" date="2020-08" db="EMBL/GenBank/DDBJ databases">
        <title>Genomic Encyclopedia of Type Strains, Phase IV (KMG-IV): sequencing the most valuable type-strain genomes for metagenomic binning, comparative biology and taxonomic classification.</title>
        <authorList>
            <person name="Goeker M."/>
        </authorList>
    </citation>
    <scope>NUCLEOTIDE SEQUENCE [LARGE SCALE GENOMIC DNA]</scope>
    <source>
        <strain evidence="2 3">DSM 23240</strain>
    </source>
</reference>
<accession>A0A840RVV5</accession>